<evidence type="ECO:0000313" key="4">
    <source>
        <dbReference type="Proteomes" id="UP001205105"/>
    </source>
</evidence>
<proteinExistence type="predicted"/>
<feature type="compositionally biased region" description="Basic and acidic residues" evidence="1">
    <location>
        <begin position="532"/>
        <end position="544"/>
    </location>
</feature>
<dbReference type="Proteomes" id="UP001205105">
    <property type="component" value="Unassembled WGS sequence"/>
</dbReference>
<feature type="chain" id="PRO_5042030004" evidence="2">
    <location>
        <begin position="21"/>
        <end position="550"/>
    </location>
</feature>
<gene>
    <name evidence="3" type="ORF">COHA_009906</name>
</gene>
<evidence type="ECO:0000256" key="1">
    <source>
        <dbReference type="SAM" id="MobiDB-lite"/>
    </source>
</evidence>
<sequence>MRRAALRGCALLLRHSGGAAGPASDPAALLAVCGPTVAAGGRHLWAPWLQAPLHAAAPSTQQAGSDSGSEGNIEWVKRSNGRSAPLPVQPQLAAELRPLAALARAELLLSLGLPRAQLPELLLQCPLLFSRPERAKLLFGQLARLGLTVAEAARCFMQHPSAANPRSFEPAVAVLAPLFAAGGSSAGGGKSGEQLLGDLLRKQPGAVGLLERKPATLQQRISNLVQRYGPHWEQENKEAVIVRALQQQHWSLLTIPPVALLAREAVLQQELGQQPGDGTRQLATIVQHHARVANCSPETLRQRARALVAAFGRERLLQVSLVSLVELLAVDVTTWQRALAVWRLLGVADPAALGMGNTRSLVLNWLKPGNLANLMALQLLPWQPTATDAVQQFRGYVVNYTPQRLIGRLLFVQQEGLLPLLVADKQAALQQVRRQRRLRAGQPADQPLFISLSDVGKLPNANFFSVLAAAGAAQPEQPAGRGSSSSGSSSVAERYRAFMEQLPQLPAYQRLLAAGEAESRRLAALLPPELAATERKGIRGKQQDTADDET</sequence>
<dbReference type="Gene3D" id="1.25.70.10">
    <property type="entry name" value="Transcription termination factor 3, mitochondrial"/>
    <property type="match status" value="1"/>
</dbReference>
<feature type="signal peptide" evidence="2">
    <location>
        <begin position="1"/>
        <end position="20"/>
    </location>
</feature>
<evidence type="ECO:0000256" key="2">
    <source>
        <dbReference type="SAM" id="SignalP"/>
    </source>
</evidence>
<dbReference type="AlphaFoldDB" id="A0AAD5H1T5"/>
<dbReference type="InterPro" id="IPR038538">
    <property type="entry name" value="MTERF_sf"/>
</dbReference>
<accession>A0AAD5H1T5</accession>
<comment type="caution">
    <text evidence="3">The sequence shown here is derived from an EMBL/GenBank/DDBJ whole genome shotgun (WGS) entry which is preliminary data.</text>
</comment>
<protein>
    <submittedName>
        <fullName evidence="3">Uncharacterized protein</fullName>
    </submittedName>
</protein>
<dbReference type="EMBL" id="JADXDR010000198">
    <property type="protein sequence ID" value="KAI7836227.1"/>
    <property type="molecule type" value="Genomic_DNA"/>
</dbReference>
<organism evidence="3 4">
    <name type="scientific">Chlorella ohadii</name>
    <dbReference type="NCBI Taxonomy" id="2649997"/>
    <lineage>
        <taxon>Eukaryota</taxon>
        <taxon>Viridiplantae</taxon>
        <taxon>Chlorophyta</taxon>
        <taxon>core chlorophytes</taxon>
        <taxon>Trebouxiophyceae</taxon>
        <taxon>Chlorellales</taxon>
        <taxon>Chlorellaceae</taxon>
        <taxon>Chlorella clade</taxon>
        <taxon>Chlorella</taxon>
    </lineage>
</organism>
<name>A0AAD5H1T5_9CHLO</name>
<evidence type="ECO:0000313" key="3">
    <source>
        <dbReference type="EMBL" id="KAI7836227.1"/>
    </source>
</evidence>
<keyword evidence="2" id="KW-0732">Signal</keyword>
<reference evidence="3" key="1">
    <citation type="submission" date="2020-11" db="EMBL/GenBank/DDBJ databases">
        <title>Chlorella ohadii genome sequencing and assembly.</title>
        <authorList>
            <person name="Murik O."/>
            <person name="Treves H."/>
            <person name="Kedem I."/>
            <person name="Shotland Y."/>
            <person name="Kaplan A."/>
        </authorList>
    </citation>
    <scope>NUCLEOTIDE SEQUENCE</scope>
    <source>
        <strain evidence="3">1</strain>
    </source>
</reference>
<feature type="region of interest" description="Disordered" evidence="1">
    <location>
        <begin position="526"/>
        <end position="550"/>
    </location>
</feature>
<keyword evidence="4" id="KW-1185">Reference proteome</keyword>